<name>A0AA39ZSV3_9PEZI</name>
<evidence type="ECO:0000313" key="2">
    <source>
        <dbReference type="Proteomes" id="UP001172101"/>
    </source>
</evidence>
<evidence type="ECO:0000313" key="1">
    <source>
        <dbReference type="EMBL" id="KAK0702960.1"/>
    </source>
</evidence>
<reference evidence="1" key="1">
    <citation type="submission" date="2023-06" db="EMBL/GenBank/DDBJ databases">
        <title>Genome-scale phylogeny and comparative genomics of the fungal order Sordariales.</title>
        <authorList>
            <consortium name="Lawrence Berkeley National Laboratory"/>
            <person name="Hensen N."/>
            <person name="Bonometti L."/>
            <person name="Westerberg I."/>
            <person name="Brannstrom I.O."/>
            <person name="Guillou S."/>
            <person name="Cros-Aarteil S."/>
            <person name="Calhoun S."/>
            <person name="Haridas S."/>
            <person name="Kuo A."/>
            <person name="Mondo S."/>
            <person name="Pangilinan J."/>
            <person name="Riley R."/>
            <person name="LaButti K."/>
            <person name="Andreopoulos B."/>
            <person name="Lipzen A."/>
            <person name="Chen C."/>
            <person name="Yanf M."/>
            <person name="Daum C."/>
            <person name="Ng V."/>
            <person name="Clum A."/>
            <person name="Steindorff A."/>
            <person name="Ohm R."/>
            <person name="Martin F."/>
            <person name="Silar P."/>
            <person name="Natvig D."/>
            <person name="Lalanne C."/>
            <person name="Gautier V."/>
            <person name="Ament-velasquez S.L."/>
            <person name="Kruys A."/>
            <person name="Hutchinson M.I."/>
            <person name="Powell A.J."/>
            <person name="Barry K."/>
            <person name="Miller A.N."/>
            <person name="Grigoriev I.V."/>
            <person name="Debuchy R."/>
            <person name="Gladieux P."/>
            <person name="Thoren M.H."/>
            <person name="Johannesson H."/>
        </authorList>
    </citation>
    <scope>NUCLEOTIDE SEQUENCE</scope>
    <source>
        <strain evidence="1">SMH2392-1A</strain>
    </source>
</reference>
<organism evidence="1 2">
    <name type="scientific">Lasiosphaeria miniovina</name>
    <dbReference type="NCBI Taxonomy" id="1954250"/>
    <lineage>
        <taxon>Eukaryota</taxon>
        <taxon>Fungi</taxon>
        <taxon>Dikarya</taxon>
        <taxon>Ascomycota</taxon>
        <taxon>Pezizomycotina</taxon>
        <taxon>Sordariomycetes</taxon>
        <taxon>Sordariomycetidae</taxon>
        <taxon>Sordariales</taxon>
        <taxon>Lasiosphaeriaceae</taxon>
        <taxon>Lasiosphaeria</taxon>
    </lineage>
</organism>
<comment type="caution">
    <text evidence="1">The sequence shown here is derived from an EMBL/GenBank/DDBJ whole genome shotgun (WGS) entry which is preliminary data.</text>
</comment>
<sequence length="204" mass="23215">MFSSASRRRSSLPRLSLIASAISRASARARSSAIARLTASAWARRARETSSILNTTGCLCRNLWLVRGSNRLSQHTSQSFLLSGVLSMTGCPWGNLRSVRGNEGLLQDAPPRWHPGYNWMRVVPRPVVRAGCRFDFVPQETRKYGQPAWPFLGLRSSRHCHHRHWRNETGPSRGGTSGLWRIPDCWNTYSFWLIRGRQKIGDEW</sequence>
<dbReference type="RefSeq" id="XP_060289819.1">
    <property type="nucleotide sequence ID" value="XM_060448082.1"/>
</dbReference>
<dbReference type="EMBL" id="JAUIRO010000008">
    <property type="protein sequence ID" value="KAK0702960.1"/>
    <property type="molecule type" value="Genomic_DNA"/>
</dbReference>
<accession>A0AA39ZSV3</accession>
<keyword evidence="2" id="KW-1185">Reference proteome</keyword>
<dbReference type="GeneID" id="85331352"/>
<dbReference type="AlphaFoldDB" id="A0AA39ZSV3"/>
<protein>
    <submittedName>
        <fullName evidence="1">Uncharacterized protein</fullName>
    </submittedName>
</protein>
<dbReference type="Proteomes" id="UP001172101">
    <property type="component" value="Unassembled WGS sequence"/>
</dbReference>
<proteinExistence type="predicted"/>
<gene>
    <name evidence="1" type="ORF">B0T26DRAFT_876154</name>
</gene>